<dbReference type="Proteomes" id="UP000243458">
    <property type="component" value="Unassembled WGS sequence"/>
</dbReference>
<dbReference type="PANTHER" id="PTHR11439:SF524">
    <property type="entry name" value="RNA-DIRECTED DNA POLYMERASE, PROTEIN KINASE RLK-PELLE-DLSV FAMILY"/>
    <property type="match status" value="1"/>
</dbReference>
<protein>
    <recommendedName>
        <fullName evidence="3">Reverse transcriptase Ty1/copia-type domain-containing protein</fullName>
    </recommendedName>
</protein>
<reference evidence="1 2" key="1">
    <citation type="journal article" date="2011" name="Genome Biol.">
        <title>Genome-wide patterns of genetic variation in sweet and grain sorghum (Sorghum bicolor).</title>
        <authorList>
            <person name="Zheng L.Y."/>
            <person name="Guo X.S."/>
            <person name="He B."/>
            <person name="Sun L.J."/>
            <person name="Peng Y."/>
            <person name="Dong S.S."/>
            <person name="Liu T.F."/>
            <person name="Jiang S."/>
            <person name="Ramachandran S."/>
            <person name="Liu C.M."/>
            <person name="Jing H.C."/>
        </authorList>
    </citation>
    <scope>NUCLEOTIDE SEQUENCE [LARGE SCALE GENOMIC DNA]</scope>
    <source>
        <strain evidence="2">cv. E-Tian</strain>
    </source>
</reference>
<evidence type="ECO:0000313" key="1">
    <source>
        <dbReference type="EMBL" id="EHK62715.1"/>
    </source>
</evidence>
<accession>H0I496</accession>
<evidence type="ECO:0008006" key="3">
    <source>
        <dbReference type="Google" id="ProtNLM"/>
    </source>
</evidence>
<dbReference type="EMBL" id="AHAO01000004">
    <property type="protein sequence ID" value="EHK62715.1"/>
    <property type="molecule type" value="Genomic_DNA"/>
</dbReference>
<dbReference type="PANTHER" id="PTHR11439">
    <property type="entry name" value="GAG-POL-RELATED RETROTRANSPOSON"/>
    <property type="match status" value="1"/>
</dbReference>
<sequence>MQAPHDVHWNLVKRILHYLHGTIHHGIRISTQPSTELKVYFNANWVGCPDTRRSTSCYCVFLGNSLVSWSSKR</sequence>
<dbReference type="AlphaFoldDB" id="H0I496"/>
<name>H0I496_SORBI</name>
<proteinExistence type="predicted"/>
<organism evidence="1 2">
    <name type="scientific">Sorghum bicolor</name>
    <name type="common">Sorghum</name>
    <name type="synonym">Sorghum vulgare</name>
    <dbReference type="NCBI Taxonomy" id="4558"/>
    <lineage>
        <taxon>Eukaryota</taxon>
        <taxon>Viridiplantae</taxon>
        <taxon>Streptophyta</taxon>
        <taxon>Embryophyta</taxon>
        <taxon>Tracheophyta</taxon>
        <taxon>Spermatophyta</taxon>
        <taxon>Magnoliopsida</taxon>
        <taxon>Liliopsida</taxon>
        <taxon>Poales</taxon>
        <taxon>Poaceae</taxon>
        <taxon>PACMAD clade</taxon>
        <taxon>Panicoideae</taxon>
        <taxon>Andropogonodae</taxon>
        <taxon>Andropogoneae</taxon>
        <taxon>Sorghinae</taxon>
        <taxon>Sorghum</taxon>
    </lineage>
</organism>
<comment type="caution">
    <text evidence="1">The sequence shown here is derived from an EMBL/GenBank/DDBJ whole genome shotgun (WGS) entry which is preliminary data.</text>
</comment>
<evidence type="ECO:0000313" key="2">
    <source>
        <dbReference type="Proteomes" id="UP000243458"/>
    </source>
</evidence>
<gene>
    <name evidence="1" type="ORF">M3S_E05</name>
</gene>